<dbReference type="Pfam" id="PF00106">
    <property type="entry name" value="adh_short"/>
    <property type="match status" value="1"/>
</dbReference>
<keyword evidence="2" id="KW-0521">NADP</keyword>
<proteinExistence type="inferred from homology"/>
<feature type="domain" description="Ketoreductase" evidence="4">
    <location>
        <begin position="47"/>
        <end position="228"/>
    </location>
</feature>
<dbReference type="InterPro" id="IPR020904">
    <property type="entry name" value="Sc_DH/Rdtase_CS"/>
</dbReference>
<evidence type="ECO:0000256" key="3">
    <source>
        <dbReference type="ARBA" id="ARBA00023002"/>
    </source>
</evidence>
<dbReference type="CDD" id="cd05367">
    <property type="entry name" value="SPR-like_SDR_c"/>
    <property type="match status" value="1"/>
</dbReference>
<dbReference type="InterPro" id="IPR002347">
    <property type="entry name" value="SDR_fam"/>
</dbReference>
<evidence type="ECO:0000313" key="5">
    <source>
        <dbReference type="EMBL" id="BCR87751.1"/>
    </source>
</evidence>
<dbReference type="FunFam" id="3.40.50.720:FF:000281">
    <property type="entry name" value="Uncharacterized oxidoreductase YIR035C"/>
    <property type="match status" value="1"/>
</dbReference>
<dbReference type="PANTHER" id="PTHR43008">
    <property type="entry name" value="BENZIL REDUCTASE"/>
    <property type="match status" value="1"/>
</dbReference>
<evidence type="ECO:0000313" key="6">
    <source>
        <dbReference type="Proteomes" id="UP000637239"/>
    </source>
</evidence>
<name>A0A7R7VN52_ASPCH</name>
<dbReference type="SMART" id="SM00822">
    <property type="entry name" value="PKS_KR"/>
    <property type="match status" value="1"/>
</dbReference>
<reference evidence="5" key="1">
    <citation type="submission" date="2021-01" db="EMBL/GenBank/DDBJ databases">
        <authorList>
            <consortium name="Aspergillus chevalieri M1 genome sequencing consortium"/>
            <person name="Kazuki M."/>
            <person name="Futagami T."/>
        </authorList>
    </citation>
    <scope>NUCLEOTIDE SEQUENCE</scope>
    <source>
        <strain evidence="5">M1</strain>
    </source>
</reference>
<dbReference type="SUPFAM" id="SSF51735">
    <property type="entry name" value="NAD(P)-binding Rossmann-fold domains"/>
    <property type="match status" value="1"/>
</dbReference>
<keyword evidence="6" id="KW-1185">Reference proteome</keyword>
<dbReference type="AlphaFoldDB" id="A0A7R7VN52"/>
<comment type="similarity">
    <text evidence="1">Belongs to the short-chain dehydrogenases/reductases (SDR) family.</text>
</comment>
<dbReference type="PANTHER" id="PTHR43008:SF8">
    <property type="entry name" value="BENZIL REDUCTASE ((S)-BENZOIN FORMING) IRC24"/>
    <property type="match status" value="1"/>
</dbReference>
<sequence>MPLDYITQKSTGSRGHLNYSTYTTTDFLTTASIDQSLIHQYRIMSAKTIIVTGASRGIGLSITKYLLSAPQSHNVVVVARSPEPLQKLKDQYGKQVEILNGDLADFSLAPKAVDLAVKSFGKLDGIVLNHGMLGQVGKIAEAEPEQWKYGWDVNFLSLVAFVKAALPALRETKGKIIFTSSGASVTAYTGWGLYGASKAAMNHLALSLGDEEPDVTSVSIRPGMVDTEMQRELREDHATSLVPHIHSKFVGVHKEGKLLKPEQPGHVMAKLVLDAPSALSGKFLSWNDKELAGFQE</sequence>
<dbReference type="InterPro" id="IPR057326">
    <property type="entry name" value="KR_dom"/>
</dbReference>
<dbReference type="Gene3D" id="3.40.50.720">
    <property type="entry name" value="NAD(P)-binding Rossmann-like Domain"/>
    <property type="match status" value="1"/>
</dbReference>
<reference evidence="5" key="2">
    <citation type="submission" date="2021-02" db="EMBL/GenBank/DDBJ databases">
        <title>Aspergillus chevalieri M1 genome sequence.</title>
        <authorList>
            <person name="Kadooka C."/>
            <person name="Mori K."/>
            <person name="Futagami T."/>
        </authorList>
    </citation>
    <scope>NUCLEOTIDE SEQUENCE</scope>
    <source>
        <strain evidence="5">M1</strain>
    </source>
</reference>
<evidence type="ECO:0000256" key="2">
    <source>
        <dbReference type="ARBA" id="ARBA00022857"/>
    </source>
</evidence>
<gene>
    <name evidence="5" type="ORF">ACHE_40315S</name>
</gene>
<dbReference type="GO" id="GO:0044550">
    <property type="term" value="P:secondary metabolite biosynthetic process"/>
    <property type="evidence" value="ECO:0007669"/>
    <property type="project" value="UniProtKB-ARBA"/>
</dbReference>
<dbReference type="KEGG" id="ache:ACHE_40315S"/>
<dbReference type="GO" id="GO:0050664">
    <property type="term" value="F:oxidoreductase activity, acting on NAD(P)H, oxygen as acceptor"/>
    <property type="evidence" value="ECO:0007669"/>
    <property type="project" value="TreeGrafter"/>
</dbReference>
<evidence type="ECO:0000256" key="1">
    <source>
        <dbReference type="ARBA" id="ARBA00006484"/>
    </source>
</evidence>
<dbReference type="EMBL" id="AP024419">
    <property type="protein sequence ID" value="BCR87751.1"/>
    <property type="molecule type" value="Genomic_DNA"/>
</dbReference>
<dbReference type="GeneID" id="66982110"/>
<keyword evidence="3" id="KW-0560">Oxidoreductase</keyword>
<accession>A0A7R7VN52</accession>
<protein>
    <recommendedName>
        <fullName evidence="4">Ketoreductase domain-containing protein</fullName>
    </recommendedName>
</protein>
<dbReference type="RefSeq" id="XP_043136273.1">
    <property type="nucleotide sequence ID" value="XM_043278500.1"/>
</dbReference>
<evidence type="ECO:0000259" key="4">
    <source>
        <dbReference type="SMART" id="SM00822"/>
    </source>
</evidence>
<dbReference type="PRINTS" id="PR00081">
    <property type="entry name" value="GDHRDH"/>
</dbReference>
<organism evidence="5 6">
    <name type="scientific">Aspergillus chevalieri</name>
    <name type="common">Eurotium chevalieri</name>
    <dbReference type="NCBI Taxonomy" id="182096"/>
    <lineage>
        <taxon>Eukaryota</taxon>
        <taxon>Fungi</taxon>
        <taxon>Dikarya</taxon>
        <taxon>Ascomycota</taxon>
        <taxon>Pezizomycotina</taxon>
        <taxon>Eurotiomycetes</taxon>
        <taxon>Eurotiomycetidae</taxon>
        <taxon>Eurotiales</taxon>
        <taxon>Aspergillaceae</taxon>
        <taxon>Aspergillus</taxon>
        <taxon>Aspergillus subgen. Aspergillus</taxon>
    </lineage>
</organism>
<dbReference type="PROSITE" id="PS00061">
    <property type="entry name" value="ADH_SHORT"/>
    <property type="match status" value="1"/>
</dbReference>
<dbReference type="Proteomes" id="UP000637239">
    <property type="component" value="Chromosome 4"/>
</dbReference>
<dbReference type="InterPro" id="IPR036291">
    <property type="entry name" value="NAD(P)-bd_dom_sf"/>
</dbReference>